<protein>
    <recommendedName>
        <fullName evidence="3 9">Mediator of RNA polymerase II transcription subunit 14</fullName>
    </recommendedName>
    <alternativeName>
        <fullName evidence="8 9">Mediator complex subunit 14</fullName>
    </alternativeName>
</protein>
<evidence type="ECO:0000256" key="10">
    <source>
        <dbReference type="SAM" id="MobiDB-lite"/>
    </source>
</evidence>
<keyword evidence="7 9" id="KW-0539">Nucleus</keyword>
<dbReference type="PANTHER" id="PTHR12809:SF2">
    <property type="entry name" value="MEDIATOR OF RNA POLYMERASE II TRANSCRIPTION SUBUNIT 14"/>
    <property type="match status" value="1"/>
</dbReference>
<comment type="similarity">
    <text evidence="2 9">Belongs to the Mediator complex subunit 14 family.</text>
</comment>
<proteinExistence type="inferred from homology"/>
<evidence type="ECO:0000313" key="13">
    <source>
        <dbReference type="Proteomes" id="UP000235388"/>
    </source>
</evidence>
<dbReference type="InterPro" id="IPR055122">
    <property type="entry name" value="Med14_N"/>
</dbReference>
<feature type="compositionally biased region" description="Acidic residues" evidence="10">
    <location>
        <begin position="1072"/>
        <end position="1085"/>
    </location>
</feature>
<comment type="function">
    <text evidence="9">Component of the Mediator complex, a coactivator involved in the regulated transcription of nearly all RNA polymerase II-dependent genes. Mediator functions as a bridge to convey information from gene-specific regulatory proteins to the basal RNA polymerase II transcription machinery. Mediator is recruited to promoters by direct interactions with regulatory proteins and serves as a scaffold for the assembly of a functional preinitiation complex with RNA polymerase II and the general transcription factors.</text>
</comment>
<dbReference type="PANTHER" id="PTHR12809">
    <property type="entry name" value="MEDIATOR COMPLEX SUBUNIT"/>
    <property type="match status" value="1"/>
</dbReference>
<feature type="domain" description="Mediator complex subunit MED14 N-terminal" evidence="11">
    <location>
        <begin position="183"/>
        <end position="370"/>
    </location>
</feature>
<comment type="subunit">
    <text evidence="9">Component of the Mediator complex.</text>
</comment>
<comment type="caution">
    <text evidence="12">The sequence shown here is derived from an EMBL/GenBank/DDBJ whole genome shotgun (WGS) entry which is preliminary data.</text>
</comment>
<keyword evidence="13" id="KW-1185">Reference proteome</keyword>
<sequence>MAGGPHVVRFADSQVHWVVFEVTPFCCGIGARLSVGGGPGLDRVEVRQRGRGAYNQLLLLPTTFCFDFAGRWRTEHTDAHPRKDAQHGMMTSLEKSKQEQYMANKQEHMANTQQYSYRSASQKTPSGFVNTSPASSSSSSSAHQPTKKIHAECSTQRLTPFDQETINQIDRVELQRDWGPHLVPLQFVIQRTIAQVFCEMQTLTQGCANAEDYDRKKHIIDFVVHARRQFIKLLVLVKWSTHSGSVHKIMSIVGFLQRQNNQFKRNVNILKASKENFHSARMRNYDLPTALQVLTNGYPTLPGRLIDQFDSKPKLSDSQVIKIMQDLNELIRYRLASREIIPKDFRSYQIYDGRVAFRIDRMFECSLTLGGGELDSQWYLLHVEFLFKVTGPRGNDFMCIPQGPIKDQIIECGNRVMAPSTLSPESDPDPKPPERPIMKVFAYLRDLCLNYQLEALHYQASQLGRSAWATHTRLLISTDRKNLTIMYWLNARPVSIPVTRPGQQPPKNLPQPTPQGTLTIRRQIERHSPSRTRVLGFLSGYPLKDKILSNEQDDDFGASSTERLQVVWRPIEVTTRAGSLEQEALKDLQIRQGDEVVFTKTEVGLVELELTINDLCLESIIQRAVRVHTDSALRRAFSDLTRLERPAGGPSTYAVPYFASVRLIACENINSSERFAKSIEVVLHARHAVEVSIDQFSGRFRLQSIAHPSRTQKDDNESAHSLGVGCFSGYNPLRLSQSANKININPSGLRDVLVRLKSDILLDQIEFKARLLGIRTTRNLPIQLQHLSLPSYLSSPSTIPQHIFQLTLYCRLSNFPHHYLLIMVTENGIRCALIIVNQNRDDQPPLHLGGTTCWNVDSVSAVAVPTFADDLDEDGGVLDQFTLSRTQLEYVYHFCLVQATLNQLKAPLRKSEISYEQFLPMTAEIIKKQYQNYRSHRSTLPSNPSSPSIKLPVLHLSYEVMGLLLIPLPGLLKPSLLYDHHSHRGVFRENLAVQVFPHPGSHFGVRLEVRLNFNPEKLRPEELEKIFKSKEENLNSKIISSYLSRPSKSKPSASSFLLPSLRYLKQPRKNDDDDDDDDDDDEDEEPLSRRIQTTLLKPASPLANTTEEHEKKETEDDPDAELIGPGEWSIDAQSHQFVMRFQNFTEQVDQIYKLSLQKFFNLIQSSASSDP</sequence>
<dbReference type="GO" id="GO:0016592">
    <property type="term" value="C:mediator complex"/>
    <property type="evidence" value="ECO:0007669"/>
    <property type="project" value="UniProtKB-UniRule"/>
</dbReference>
<organism evidence="12 13">
    <name type="scientific">Puccinia coronata f. sp. avenae</name>
    <dbReference type="NCBI Taxonomy" id="200324"/>
    <lineage>
        <taxon>Eukaryota</taxon>
        <taxon>Fungi</taxon>
        <taxon>Dikarya</taxon>
        <taxon>Basidiomycota</taxon>
        <taxon>Pucciniomycotina</taxon>
        <taxon>Pucciniomycetes</taxon>
        <taxon>Pucciniales</taxon>
        <taxon>Pucciniaceae</taxon>
        <taxon>Puccinia</taxon>
    </lineage>
</organism>
<evidence type="ECO:0000256" key="1">
    <source>
        <dbReference type="ARBA" id="ARBA00004123"/>
    </source>
</evidence>
<reference evidence="12 13" key="1">
    <citation type="submission" date="2017-11" db="EMBL/GenBank/DDBJ databases">
        <title>De novo assembly and phasing of dikaryotic genomes from two isolates of Puccinia coronata f. sp. avenae, the causal agent of oat crown rust.</title>
        <authorList>
            <person name="Miller M.E."/>
            <person name="Zhang Y."/>
            <person name="Omidvar V."/>
            <person name="Sperschneider J."/>
            <person name="Schwessinger B."/>
            <person name="Raley C."/>
            <person name="Palmer J.M."/>
            <person name="Garnica D."/>
            <person name="Upadhyaya N."/>
            <person name="Rathjen J."/>
            <person name="Taylor J.M."/>
            <person name="Park R.F."/>
            <person name="Dodds P.N."/>
            <person name="Hirsch C.D."/>
            <person name="Kianian S.F."/>
            <person name="Figueroa M."/>
        </authorList>
    </citation>
    <scope>NUCLEOTIDE SEQUENCE [LARGE SCALE GENOMIC DNA]</scope>
    <source>
        <strain evidence="12">12NC29</strain>
    </source>
</reference>
<feature type="region of interest" description="Disordered" evidence="10">
    <location>
        <begin position="1065"/>
        <end position="1124"/>
    </location>
</feature>
<dbReference type="OrthoDB" id="205099at2759"/>
<name>A0A2N5VPN5_9BASI</name>
<evidence type="ECO:0000256" key="2">
    <source>
        <dbReference type="ARBA" id="ARBA00007813"/>
    </source>
</evidence>
<dbReference type="InterPro" id="IPR013947">
    <property type="entry name" value="Mediator_Med14"/>
</dbReference>
<feature type="compositionally biased region" description="Basic and acidic residues" evidence="10">
    <location>
        <begin position="77"/>
        <end position="86"/>
    </location>
</feature>
<evidence type="ECO:0000256" key="5">
    <source>
        <dbReference type="ARBA" id="ARBA00023159"/>
    </source>
</evidence>
<dbReference type="GO" id="GO:0006357">
    <property type="term" value="P:regulation of transcription by RNA polymerase II"/>
    <property type="evidence" value="ECO:0007669"/>
    <property type="project" value="InterPro"/>
</dbReference>
<keyword evidence="6 9" id="KW-0804">Transcription</keyword>
<dbReference type="Pfam" id="PF08638">
    <property type="entry name" value="Med14"/>
    <property type="match status" value="1"/>
</dbReference>
<feature type="region of interest" description="Disordered" evidence="10">
    <location>
        <begin position="77"/>
        <end position="150"/>
    </location>
</feature>
<evidence type="ECO:0000313" key="12">
    <source>
        <dbReference type="EMBL" id="PLW51963.1"/>
    </source>
</evidence>
<gene>
    <name evidence="12" type="ORF">PCANC_08405</name>
</gene>
<dbReference type="EMBL" id="PGCJ01000082">
    <property type="protein sequence ID" value="PLW51963.1"/>
    <property type="molecule type" value="Genomic_DNA"/>
</dbReference>
<dbReference type="STRING" id="200324.A0A2N5VPN5"/>
<keyword evidence="4 9" id="KW-0805">Transcription regulation</keyword>
<evidence type="ECO:0000256" key="6">
    <source>
        <dbReference type="ARBA" id="ARBA00023163"/>
    </source>
</evidence>
<dbReference type="GO" id="GO:0003712">
    <property type="term" value="F:transcription coregulator activity"/>
    <property type="evidence" value="ECO:0007669"/>
    <property type="project" value="UniProtKB-UniRule"/>
</dbReference>
<evidence type="ECO:0000256" key="3">
    <source>
        <dbReference type="ARBA" id="ARBA00019619"/>
    </source>
</evidence>
<evidence type="ECO:0000256" key="4">
    <source>
        <dbReference type="ARBA" id="ARBA00023015"/>
    </source>
</evidence>
<evidence type="ECO:0000256" key="8">
    <source>
        <dbReference type="ARBA" id="ARBA00032007"/>
    </source>
</evidence>
<feature type="compositionally biased region" description="Polar residues" evidence="10">
    <location>
        <begin position="99"/>
        <end position="134"/>
    </location>
</feature>
<keyword evidence="5 9" id="KW-0010">Activator</keyword>
<evidence type="ECO:0000259" key="11">
    <source>
        <dbReference type="Pfam" id="PF08638"/>
    </source>
</evidence>
<evidence type="ECO:0000256" key="7">
    <source>
        <dbReference type="ARBA" id="ARBA00023242"/>
    </source>
</evidence>
<dbReference type="Proteomes" id="UP000235388">
    <property type="component" value="Unassembled WGS sequence"/>
</dbReference>
<comment type="subcellular location">
    <subcellularLocation>
        <location evidence="1 9">Nucleus</location>
    </subcellularLocation>
</comment>
<dbReference type="GO" id="GO:0070847">
    <property type="term" value="C:core mediator complex"/>
    <property type="evidence" value="ECO:0007669"/>
    <property type="project" value="TreeGrafter"/>
</dbReference>
<dbReference type="AlphaFoldDB" id="A0A2N5VPN5"/>
<evidence type="ECO:0000256" key="9">
    <source>
        <dbReference type="RuleBase" id="RU365082"/>
    </source>
</evidence>
<accession>A0A2N5VPN5</accession>